<dbReference type="EC" id="2.4.2.1" evidence="5"/>
<name>A0A9D1F0K8_9BACT</name>
<gene>
    <name evidence="8" type="ORF">IAC10_09425</name>
</gene>
<dbReference type="NCBIfam" id="TIGR01700">
    <property type="entry name" value="PNPH"/>
    <property type="match status" value="1"/>
</dbReference>
<evidence type="ECO:0000313" key="9">
    <source>
        <dbReference type="Proteomes" id="UP000823928"/>
    </source>
</evidence>
<evidence type="ECO:0000259" key="7">
    <source>
        <dbReference type="Pfam" id="PF01048"/>
    </source>
</evidence>
<dbReference type="NCBIfam" id="TIGR01697">
    <property type="entry name" value="PNPH-PUNA-XAPA"/>
    <property type="match status" value="1"/>
</dbReference>
<dbReference type="PANTHER" id="PTHR11904">
    <property type="entry name" value="METHYLTHIOADENOSINE/PURINE NUCLEOSIDE PHOSPHORYLASE"/>
    <property type="match status" value="1"/>
</dbReference>
<dbReference type="PANTHER" id="PTHR11904:SF9">
    <property type="entry name" value="PURINE NUCLEOSIDE PHOSPHORYLASE-RELATED"/>
    <property type="match status" value="1"/>
</dbReference>
<evidence type="ECO:0000313" key="8">
    <source>
        <dbReference type="EMBL" id="HIS36832.1"/>
    </source>
</evidence>
<dbReference type="CDD" id="cd09009">
    <property type="entry name" value="PNP-EcPNPII_like"/>
    <property type="match status" value="1"/>
</dbReference>
<evidence type="ECO:0000256" key="1">
    <source>
        <dbReference type="ARBA" id="ARBA00005058"/>
    </source>
</evidence>
<dbReference type="SUPFAM" id="SSF53167">
    <property type="entry name" value="Purine and uridine phosphorylases"/>
    <property type="match status" value="1"/>
</dbReference>
<sequence length="266" mass="28864">MESTIEFIEGKVKDFKPEIGIILGSGLGELADEYCDKAVSYTEIPGFISSTVKGHKGRLVFAEISGKKVVMMQGRNHFYEGHTMQEITYPVKVLKKLGVETLILTNAAGAVNETYKPSDLMIIKDHINCMGTNPLIGPNDDTLGERFPDMSEVYKKDLREVAKKCAKDLSLDIKEGVYLANSGPCYETPSEIHMARMFGADAVGMSTVPEAIVANYCGMRVLGISCISNAASSANGDSLSHAEVIDTTGKAKGKFKSLIIKIIENL</sequence>
<dbReference type="InterPro" id="IPR011268">
    <property type="entry name" value="Purine_phosphorylase"/>
</dbReference>
<dbReference type="InterPro" id="IPR000845">
    <property type="entry name" value="Nucleoside_phosphorylase_d"/>
</dbReference>
<evidence type="ECO:0000256" key="6">
    <source>
        <dbReference type="PIRSR" id="PIRSR000477-2"/>
    </source>
</evidence>
<comment type="pathway">
    <text evidence="1 5">Purine metabolism; purine nucleoside salvage.</text>
</comment>
<dbReference type="GO" id="GO:0009116">
    <property type="term" value="P:nucleoside metabolic process"/>
    <property type="evidence" value="ECO:0007669"/>
    <property type="project" value="InterPro"/>
</dbReference>
<dbReference type="NCBIfam" id="NF006054">
    <property type="entry name" value="PRK08202.1"/>
    <property type="match status" value="1"/>
</dbReference>
<feature type="binding site" evidence="6">
    <location>
        <position position="55"/>
    </location>
    <ligand>
        <name>phosphate</name>
        <dbReference type="ChEBI" id="CHEBI:43474"/>
    </ligand>
</feature>
<evidence type="ECO:0000256" key="5">
    <source>
        <dbReference type="PIRNR" id="PIRNR000477"/>
    </source>
</evidence>
<dbReference type="AlphaFoldDB" id="A0A9D1F0K8"/>
<comment type="function">
    <text evidence="5">The purine nucleoside phosphorylases catalyze the phosphorolytic breakdown of the N-glycosidic bond in the beta-(deoxy)ribonucleoside molecules, with the formation of the corresponding free purine bases and pentose-1-phosphate.</text>
</comment>
<keyword evidence="3 5" id="KW-0328">Glycosyltransferase</keyword>
<comment type="caution">
    <text evidence="8">The sequence shown here is derived from an EMBL/GenBank/DDBJ whole genome shotgun (WGS) entry which is preliminary data.</text>
</comment>
<feature type="binding site" evidence="6">
    <location>
        <position position="187"/>
    </location>
    <ligand>
        <name>a purine D-ribonucleoside</name>
        <dbReference type="ChEBI" id="CHEBI:142355"/>
    </ligand>
</feature>
<keyword evidence="4 5" id="KW-0808">Transferase</keyword>
<dbReference type="GO" id="GO:0005737">
    <property type="term" value="C:cytoplasm"/>
    <property type="evidence" value="ECO:0007669"/>
    <property type="project" value="TreeGrafter"/>
</dbReference>
<accession>A0A9D1F0K8</accession>
<dbReference type="InterPro" id="IPR035994">
    <property type="entry name" value="Nucleoside_phosphorylase_sf"/>
</dbReference>
<feature type="binding site" evidence="6">
    <location>
        <position position="107"/>
    </location>
    <ligand>
        <name>phosphate</name>
        <dbReference type="ChEBI" id="CHEBI:43474"/>
    </ligand>
</feature>
<evidence type="ECO:0000256" key="3">
    <source>
        <dbReference type="ARBA" id="ARBA00022676"/>
    </source>
</evidence>
<evidence type="ECO:0000256" key="2">
    <source>
        <dbReference type="ARBA" id="ARBA00006751"/>
    </source>
</evidence>
<feature type="binding site" evidence="6">
    <location>
        <position position="229"/>
    </location>
    <ligand>
        <name>a purine D-ribonucleoside</name>
        <dbReference type="ChEBI" id="CHEBI:142355"/>
    </ligand>
</feature>
<dbReference type="PIRSF" id="PIRSF000477">
    <property type="entry name" value="PurNPase"/>
    <property type="match status" value="1"/>
</dbReference>
<reference evidence="8" key="1">
    <citation type="submission" date="2020-10" db="EMBL/GenBank/DDBJ databases">
        <authorList>
            <person name="Gilroy R."/>
        </authorList>
    </citation>
    <scope>NUCLEOTIDE SEQUENCE</scope>
    <source>
        <strain evidence="8">6276</strain>
    </source>
</reference>
<feature type="binding site" evidence="6">
    <location>
        <position position="25"/>
    </location>
    <ligand>
        <name>phosphate</name>
        <dbReference type="ChEBI" id="CHEBI:43474"/>
    </ligand>
</feature>
<organism evidence="8 9">
    <name type="scientific">Candidatus Scatousia excrementigallinarum</name>
    <dbReference type="NCBI Taxonomy" id="2840935"/>
    <lineage>
        <taxon>Bacteria</taxon>
        <taxon>Candidatus Scatousia</taxon>
    </lineage>
</organism>
<protein>
    <recommendedName>
        <fullName evidence="5">Purine nucleoside phosphorylase</fullName>
        <ecNumber evidence="5">2.4.2.1</ecNumber>
    </recommendedName>
    <alternativeName>
        <fullName evidence="5">Inosine-guanosine phosphorylase</fullName>
    </alternativeName>
</protein>
<dbReference type="EMBL" id="DVIU01000186">
    <property type="protein sequence ID" value="HIS36832.1"/>
    <property type="molecule type" value="Genomic_DNA"/>
</dbReference>
<dbReference type="Gene3D" id="3.40.50.1580">
    <property type="entry name" value="Nucleoside phosphorylase domain"/>
    <property type="match status" value="1"/>
</dbReference>
<dbReference type="InterPro" id="IPR011270">
    <property type="entry name" value="Pur_Nuc_Pase_Ino/Guo-sp"/>
</dbReference>
<reference evidence="8" key="2">
    <citation type="journal article" date="2021" name="PeerJ">
        <title>Extensive microbial diversity within the chicken gut microbiome revealed by metagenomics and culture.</title>
        <authorList>
            <person name="Gilroy R."/>
            <person name="Ravi A."/>
            <person name="Getino M."/>
            <person name="Pursley I."/>
            <person name="Horton D.L."/>
            <person name="Alikhan N.F."/>
            <person name="Baker D."/>
            <person name="Gharbi K."/>
            <person name="Hall N."/>
            <person name="Watson M."/>
            <person name="Adriaenssens E.M."/>
            <person name="Foster-Nyarko E."/>
            <person name="Jarju S."/>
            <person name="Secka A."/>
            <person name="Antonio M."/>
            <person name="Oren A."/>
            <person name="Chaudhuri R.R."/>
            <person name="La Ragione R."/>
            <person name="Hildebrand F."/>
            <person name="Pallen M.J."/>
        </authorList>
    </citation>
    <scope>NUCLEOTIDE SEQUENCE</scope>
    <source>
        <strain evidence="8">6276</strain>
    </source>
</reference>
<dbReference type="GO" id="GO:0004731">
    <property type="term" value="F:purine-nucleoside phosphorylase activity"/>
    <property type="evidence" value="ECO:0007669"/>
    <property type="project" value="UniProtKB-EC"/>
</dbReference>
<dbReference type="Proteomes" id="UP000823928">
    <property type="component" value="Unassembled WGS sequence"/>
</dbReference>
<evidence type="ECO:0000256" key="4">
    <source>
        <dbReference type="ARBA" id="ARBA00022679"/>
    </source>
</evidence>
<dbReference type="Pfam" id="PF01048">
    <property type="entry name" value="PNP_UDP_1"/>
    <property type="match status" value="1"/>
</dbReference>
<feature type="binding site" evidence="6">
    <location>
        <begin position="75"/>
        <end position="77"/>
    </location>
    <ligand>
        <name>phosphate</name>
        <dbReference type="ChEBI" id="CHEBI:43474"/>
    </ligand>
</feature>
<feature type="domain" description="Nucleoside phosphorylase" evidence="7">
    <location>
        <begin position="18"/>
        <end position="264"/>
    </location>
</feature>
<proteinExistence type="inferred from homology"/>
<comment type="similarity">
    <text evidence="2 5">Belongs to the PNP/MTAP phosphorylase family.</text>
</comment>
<feature type="binding site" evidence="6">
    <location>
        <position position="206"/>
    </location>
    <ligand>
        <name>phosphate</name>
        <dbReference type="ChEBI" id="CHEBI:43474"/>
    </ligand>
</feature>